<gene>
    <name evidence="1" type="ORF">GIL414_LOCUS16240</name>
</gene>
<dbReference type="AlphaFoldDB" id="A0A8S2Q2L7"/>
<dbReference type="Proteomes" id="UP000681720">
    <property type="component" value="Unassembled WGS sequence"/>
</dbReference>
<sequence>MERTSGQMGLTAHNIMRILVMNGRQMVVIIVEKSYVQKSDLFGSSYILVGEANASGRMPLVPEILNVGLSVEFE</sequence>
<name>A0A8S2Q2L7_9BILA</name>
<dbReference type="EMBL" id="CAJOBJ010007364">
    <property type="protein sequence ID" value="CAF4084170.1"/>
    <property type="molecule type" value="Genomic_DNA"/>
</dbReference>
<feature type="non-terminal residue" evidence="1">
    <location>
        <position position="74"/>
    </location>
</feature>
<accession>A0A8S2Q2L7</accession>
<organism evidence="1 2">
    <name type="scientific">Rotaria magnacalcarata</name>
    <dbReference type="NCBI Taxonomy" id="392030"/>
    <lineage>
        <taxon>Eukaryota</taxon>
        <taxon>Metazoa</taxon>
        <taxon>Spiralia</taxon>
        <taxon>Gnathifera</taxon>
        <taxon>Rotifera</taxon>
        <taxon>Eurotatoria</taxon>
        <taxon>Bdelloidea</taxon>
        <taxon>Philodinida</taxon>
        <taxon>Philodinidae</taxon>
        <taxon>Rotaria</taxon>
    </lineage>
</organism>
<proteinExistence type="predicted"/>
<evidence type="ECO:0000313" key="2">
    <source>
        <dbReference type="Proteomes" id="UP000681720"/>
    </source>
</evidence>
<comment type="caution">
    <text evidence="1">The sequence shown here is derived from an EMBL/GenBank/DDBJ whole genome shotgun (WGS) entry which is preliminary data.</text>
</comment>
<evidence type="ECO:0000313" key="1">
    <source>
        <dbReference type="EMBL" id="CAF4084170.1"/>
    </source>
</evidence>
<reference evidence="1" key="1">
    <citation type="submission" date="2021-02" db="EMBL/GenBank/DDBJ databases">
        <authorList>
            <person name="Nowell W R."/>
        </authorList>
    </citation>
    <scope>NUCLEOTIDE SEQUENCE</scope>
</reference>
<protein>
    <submittedName>
        <fullName evidence="1">Uncharacterized protein</fullName>
    </submittedName>
</protein>